<sequence length="250" mass="27794">MRLKNKVKENLKNKKPSIGVILGIYAPSLVEMVGHAGYDFIIIDDEHGTYSASEMENMIRTALLSDLVPIVRVDYDKSSIQKALDRGALGVQVPMINTKEEAVEVVRRAKYPPIGKRGTAPMTRAASFGYDAGKDFMDRSDENIVVIVHIETPEAVRNIEEIVRVDGIDLAFVGPYDLSVNMGYKEGIDHPEVNKAIDFVYEKAKENHIAVGTVANTKERIDKTFRKGALYIPVVATEVIRKGFSDLIDK</sequence>
<dbReference type="EMBL" id="JAMQJZ010000016">
    <property type="protein sequence ID" value="MDC3422046.1"/>
    <property type="molecule type" value="Genomic_DNA"/>
</dbReference>
<evidence type="ECO:0000313" key="5">
    <source>
        <dbReference type="EMBL" id="MDC3422046.1"/>
    </source>
</evidence>
<evidence type="ECO:0000256" key="2">
    <source>
        <dbReference type="ARBA" id="ARBA00022723"/>
    </source>
</evidence>
<dbReference type="PANTHER" id="PTHR30502:SF0">
    <property type="entry name" value="PHOSPHOENOLPYRUVATE CARBOXYLASE FAMILY PROTEIN"/>
    <property type="match status" value="1"/>
</dbReference>
<organism evidence="5 6">
    <name type="scientific">Aquibacillus koreensis</name>
    <dbReference type="NCBI Taxonomy" id="279446"/>
    <lineage>
        <taxon>Bacteria</taxon>
        <taxon>Bacillati</taxon>
        <taxon>Bacillota</taxon>
        <taxon>Bacilli</taxon>
        <taxon>Bacillales</taxon>
        <taxon>Bacillaceae</taxon>
        <taxon>Aquibacillus</taxon>
    </lineage>
</organism>
<dbReference type="PANTHER" id="PTHR30502">
    <property type="entry name" value="2-KETO-3-DEOXY-L-RHAMNONATE ALDOLASE"/>
    <property type="match status" value="1"/>
</dbReference>
<dbReference type="Gene3D" id="3.20.20.60">
    <property type="entry name" value="Phosphoenolpyruvate-binding domains"/>
    <property type="match status" value="1"/>
</dbReference>
<dbReference type="AlphaFoldDB" id="A0A9X3WPR5"/>
<dbReference type="InterPro" id="IPR040442">
    <property type="entry name" value="Pyrv_kinase-like_dom_sf"/>
</dbReference>
<dbReference type="SUPFAM" id="SSF51621">
    <property type="entry name" value="Phosphoenolpyruvate/pyruvate domain"/>
    <property type="match status" value="1"/>
</dbReference>
<dbReference type="GO" id="GO:0046872">
    <property type="term" value="F:metal ion binding"/>
    <property type="evidence" value="ECO:0007669"/>
    <property type="project" value="UniProtKB-KW"/>
</dbReference>
<dbReference type="RefSeq" id="WP_259869250.1">
    <property type="nucleotide sequence ID" value="NZ_JAMQJZ010000016.1"/>
</dbReference>
<keyword evidence="6" id="KW-1185">Reference proteome</keyword>
<protein>
    <submittedName>
        <fullName evidence="5">Aldolase/citrate lyase family protein</fullName>
    </submittedName>
</protein>
<comment type="similarity">
    <text evidence="1">Belongs to the HpcH/HpaI aldolase family.</text>
</comment>
<gene>
    <name evidence="5" type="ORF">NC661_16930</name>
</gene>
<evidence type="ECO:0000256" key="1">
    <source>
        <dbReference type="ARBA" id="ARBA00005568"/>
    </source>
</evidence>
<dbReference type="InterPro" id="IPR005000">
    <property type="entry name" value="Aldolase/citrate-lyase_domain"/>
</dbReference>
<dbReference type="GO" id="GO:0005737">
    <property type="term" value="C:cytoplasm"/>
    <property type="evidence" value="ECO:0007669"/>
    <property type="project" value="TreeGrafter"/>
</dbReference>
<dbReference type="GO" id="GO:0016832">
    <property type="term" value="F:aldehyde-lyase activity"/>
    <property type="evidence" value="ECO:0007669"/>
    <property type="project" value="TreeGrafter"/>
</dbReference>
<name>A0A9X3WPR5_9BACI</name>
<comment type="caution">
    <text evidence="5">The sequence shown here is derived from an EMBL/GenBank/DDBJ whole genome shotgun (WGS) entry which is preliminary data.</text>
</comment>
<dbReference type="Proteomes" id="UP001145072">
    <property type="component" value="Unassembled WGS sequence"/>
</dbReference>
<keyword evidence="2" id="KW-0479">Metal-binding</keyword>
<evidence type="ECO:0000256" key="3">
    <source>
        <dbReference type="ARBA" id="ARBA00023239"/>
    </source>
</evidence>
<reference evidence="5" key="1">
    <citation type="submission" date="2022-06" db="EMBL/GenBank/DDBJ databases">
        <title>Aquibacillus sp. a new bacterium isolated from soil saline samples.</title>
        <authorList>
            <person name="Galisteo C."/>
            <person name="De La Haba R."/>
            <person name="Sanchez-Porro C."/>
            <person name="Ventosa A."/>
        </authorList>
    </citation>
    <scope>NUCLEOTIDE SEQUENCE</scope>
    <source>
        <strain evidence="5">JCM 12387</strain>
    </source>
</reference>
<accession>A0A9X3WPR5</accession>
<dbReference type="Pfam" id="PF03328">
    <property type="entry name" value="HpcH_HpaI"/>
    <property type="match status" value="1"/>
</dbReference>
<evidence type="ECO:0000259" key="4">
    <source>
        <dbReference type="Pfam" id="PF03328"/>
    </source>
</evidence>
<dbReference type="InterPro" id="IPR050251">
    <property type="entry name" value="HpcH-HpaI_aldolase"/>
</dbReference>
<dbReference type="InterPro" id="IPR015813">
    <property type="entry name" value="Pyrv/PenolPyrv_kinase-like_dom"/>
</dbReference>
<keyword evidence="3 5" id="KW-0456">Lyase</keyword>
<feature type="domain" description="HpcH/HpaI aldolase/citrate lyase" evidence="4">
    <location>
        <begin position="26"/>
        <end position="231"/>
    </location>
</feature>
<evidence type="ECO:0000313" key="6">
    <source>
        <dbReference type="Proteomes" id="UP001145072"/>
    </source>
</evidence>
<proteinExistence type="inferred from homology"/>